<dbReference type="Proteomes" id="UP000267164">
    <property type="component" value="Chromosome"/>
</dbReference>
<evidence type="ECO:0000256" key="5">
    <source>
        <dbReference type="SAM" id="MobiDB-lite"/>
    </source>
</evidence>
<protein>
    <submittedName>
        <fullName evidence="7">TetR/AcrR family transcriptional regulator</fullName>
    </submittedName>
</protein>
<accession>A0A386ZMY4</accession>
<feature type="compositionally biased region" description="Basic and acidic residues" evidence="5">
    <location>
        <begin position="67"/>
        <end position="81"/>
    </location>
</feature>
<dbReference type="PANTHER" id="PTHR30055:SF234">
    <property type="entry name" value="HTH-TYPE TRANSCRIPTIONAL REGULATOR BETI"/>
    <property type="match status" value="1"/>
</dbReference>
<dbReference type="InterPro" id="IPR009057">
    <property type="entry name" value="Homeodomain-like_sf"/>
</dbReference>
<evidence type="ECO:0000259" key="6">
    <source>
        <dbReference type="PROSITE" id="PS50977"/>
    </source>
</evidence>
<evidence type="ECO:0000256" key="4">
    <source>
        <dbReference type="PROSITE-ProRule" id="PRU00335"/>
    </source>
</evidence>
<sequence>MLAPRLAGLHGAEIQCVRPGSGRGGRQGIHPALAHLRLPQPARLLRRRATRHLGRVARPLHPGPRHPRQDHDRRPGGGDRRGGRHLGGGQGQRPVHRHRLRHPEDPERPAAGPGDGAEPAGADRRQERRRLGGHRLRPQGSRCEGRGREIASRRPAAAAKRLGRPPQSELPARRRQQIVDAAFEVFTAHGYEATAISQVAARAGIGQGTVYRYFGSKREILDHVIDLANEKVIEAMELPLVFGAANDVGELVAAVRAAVERLWSLLDREPRLLRLLVVEAGAIDPELSHRLFGLEAMTASLIAGELTRGREEGWIRRDIDPEVLGHTILALVGPWIVRELLGAGNPAIRARSMTVVFGLVDKALRPPDCPP</sequence>
<evidence type="ECO:0000256" key="2">
    <source>
        <dbReference type="ARBA" id="ARBA00023125"/>
    </source>
</evidence>
<dbReference type="PRINTS" id="PR00455">
    <property type="entry name" value="HTHTETR"/>
</dbReference>
<dbReference type="Gene3D" id="1.10.357.10">
    <property type="entry name" value="Tetracycline Repressor, domain 2"/>
    <property type="match status" value="1"/>
</dbReference>
<dbReference type="OrthoDB" id="5112469at2"/>
<dbReference type="SUPFAM" id="SSF48498">
    <property type="entry name" value="Tetracyclin repressor-like, C-terminal domain"/>
    <property type="match status" value="1"/>
</dbReference>
<reference evidence="7 8" key="1">
    <citation type="submission" date="2018-09" db="EMBL/GenBank/DDBJ databases">
        <title>Nocardia yunnanensis sp. nov., an actinomycete isolated from a soil sample.</title>
        <authorList>
            <person name="Zhang J."/>
        </authorList>
    </citation>
    <scope>NUCLEOTIDE SEQUENCE [LARGE SCALE GENOMIC DNA]</scope>
    <source>
        <strain evidence="7 8">CFHS0054</strain>
    </source>
</reference>
<dbReference type="Pfam" id="PF00440">
    <property type="entry name" value="TetR_N"/>
    <property type="match status" value="1"/>
</dbReference>
<feature type="compositionally biased region" description="Low complexity" evidence="5">
    <location>
        <begin position="109"/>
        <end position="120"/>
    </location>
</feature>
<feature type="compositionally biased region" description="Basic and acidic residues" evidence="5">
    <location>
        <begin position="143"/>
        <end position="152"/>
    </location>
</feature>
<organism evidence="7 8">
    <name type="scientific">Nocardia yunnanensis</name>
    <dbReference type="NCBI Taxonomy" id="2382165"/>
    <lineage>
        <taxon>Bacteria</taxon>
        <taxon>Bacillati</taxon>
        <taxon>Actinomycetota</taxon>
        <taxon>Actinomycetes</taxon>
        <taxon>Mycobacteriales</taxon>
        <taxon>Nocardiaceae</taxon>
        <taxon>Nocardia</taxon>
    </lineage>
</organism>
<keyword evidence="3" id="KW-0804">Transcription</keyword>
<evidence type="ECO:0000313" key="8">
    <source>
        <dbReference type="Proteomes" id="UP000267164"/>
    </source>
</evidence>
<name>A0A386ZMY4_9NOCA</name>
<dbReference type="InterPro" id="IPR050109">
    <property type="entry name" value="HTH-type_TetR-like_transc_reg"/>
</dbReference>
<dbReference type="Gene3D" id="1.10.10.60">
    <property type="entry name" value="Homeodomain-like"/>
    <property type="match status" value="1"/>
</dbReference>
<keyword evidence="2 4" id="KW-0238">DNA-binding</keyword>
<dbReference type="InterPro" id="IPR001647">
    <property type="entry name" value="HTH_TetR"/>
</dbReference>
<dbReference type="EMBL" id="CP032568">
    <property type="protein sequence ID" value="AYF78816.1"/>
    <property type="molecule type" value="Genomic_DNA"/>
</dbReference>
<evidence type="ECO:0000313" key="7">
    <source>
        <dbReference type="EMBL" id="AYF78816.1"/>
    </source>
</evidence>
<keyword evidence="8" id="KW-1185">Reference proteome</keyword>
<evidence type="ECO:0000256" key="3">
    <source>
        <dbReference type="ARBA" id="ARBA00023163"/>
    </source>
</evidence>
<dbReference type="PROSITE" id="PS50977">
    <property type="entry name" value="HTH_TETR_2"/>
    <property type="match status" value="1"/>
</dbReference>
<feature type="compositionally biased region" description="Basic and acidic residues" evidence="5">
    <location>
        <begin position="121"/>
        <end position="130"/>
    </location>
</feature>
<keyword evidence="1" id="KW-0805">Transcription regulation</keyword>
<dbReference type="GO" id="GO:0000976">
    <property type="term" value="F:transcription cis-regulatory region binding"/>
    <property type="evidence" value="ECO:0007669"/>
    <property type="project" value="TreeGrafter"/>
</dbReference>
<feature type="domain" description="HTH tetR-type" evidence="6">
    <location>
        <begin position="172"/>
        <end position="232"/>
    </location>
</feature>
<feature type="region of interest" description="Disordered" evidence="5">
    <location>
        <begin position="53"/>
        <end position="173"/>
    </location>
</feature>
<dbReference type="KEGG" id="nyu:D7D52_07505"/>
<dbReference type="InterPro" id="IPR041474">
    <property type="entry name" value="NicS_C"/>
</dbReference>
<dbReference type="InterPro" id="IPR036271">
    <property type="entry name" value="Tet_transcr_reg_TetR-rel_C_sf"/>
</dbReference>
<dbReference type="PANTHER" id="PTHR30055">
    <property type="entry name" value="HTH-TYPE TRANSCRIPTIONAL REGULATOR RUTR"/>
    <property type="match status" value="1"/>
</dbReference>
<dbReference type="Pfam" id="PF17938">
    <property type="entry name" value="TetR_C_29"/>
    <property type="match status" value="1"/>
</dbReference>
<gene>
    <name evidence="7" type="ORF">D7D52_07505</name>
</gene>
<dbReference type="AlphaFoldDB" id="A0A386ZMY4"/>
<evidence type="ECO:0000256" key="1">
    <source>
        <dbReference type="ARBA" id="ARBA00023015"/>
    </source>
</evidence>
<proteinExistence type="predicted"/>
<dbReference type="SUPFAM" id="SSF46689">
    <property type="entry name" value="Homeodomain-like"/>
    <property type="match status" value="1"/>
</dbReference>
<dbReference type="GO" id="GO:0003700">
    <property type="term" value="F:DNA-binding transcription factor activity"/>
    <property type="evidence" value="ECO:0007669"/>
    <property type="project" value="TreeGrafter"/>
</dbReference>
<feature type="DNA-binding region" description="H-T-H motif" evidence="4">
    <location>
        <begin position="195"/>
        <end position="214"/>
    </location>
</feature>